<comment type="pathway">
    <text evidence="6">Glycolipid biosynthesis; lipid IV(A) biosynthesis; lipid IV(A) from (3R)-3-hydroxytetradecanoyl-[acyl-carrier-protein] and UDP-N-acetyl-alpha-D-glucosamine: step 1/6.</text>
</comment>
<comment type="subunit">
    <text evidence="6">Homotrimer.</text>
</comment>
<dbReference type="GO" id="GO:0031470">
    <property type="term" value="C:carboxysome"/>
    <property type="evidence" value="ECO:0007669"/>
    <property type="project" value="UniProtKB-ARBA"/>
</dbReference>
<evidence type="ECO:0000259" key="7">
    <source>
        <dbReference type="Pfam" id="PF13720"/>
    </source>
</evidence>
<dbReference type="Gene3D" id="2.160.10.10">
    <property type="entry name" value="Hexapeptide repeat proteins"/>
    <property type="match status" value="1"/>
</dbReference>
<dbReference type="Pfam" id="PF00132">
    <property type="entry name" value="Hexapep"/>
    <property type="match status" value="1"/>
</dbReference>
<keyword evidence="6" id="KW-0963">Cytoplasm</keyword>
<dbReference type="InterPro" id="IPR001451">
    <property type="entry name" value="Hexapep"/>
</dbReference>
<reference evidence="8 9" key="1">
    <citation type="submission" date="2017-06" db="EMBL/GenBank/DDBJ databases">
        <title>Genome sequencing of cyanobaciteial culture collection at National Institute for Environmental Studies (NIES).</title>
        <authorList>
            <person name="Hirose Y."/>
            <person name="Shimura Y."/>
            <person name="Fujisawa T."/>
            <person name="Nakamura Y."/>
            <person name="Kawachi M."/>
        </authorList>
    </citation>
    <scope>NUCLEOTIDE SEQUENCE [LARGE SCALE GENOMIC DNA]</scope>
    <source>
        <strain evidence="8 9">NIES-23</strain>
    </source>
</reference>
<evidence type="ECO:0000256" key="6">
    <source>
        <dbReference type="HAMAP-Rule" id="MF_00387"/>
    </source>
</evidence>
<evidence type="ECO:0000313" key="9">
    <source>
        <dbReference type="Proteomes" id="UP000217507"/>
    </source>
</evidence>
<comment type="function">
    <text evidence="6">Involved in the biosynthesis of lipid A, a phosphorylated glycolipid that anchors the lipopolysaccharide to the outer membrane of the cell.</text>
</comment>
<comment type="similarity">
    <text evidence="6">Belongs to the transferase hexapeptide repeat family. LpxA subfamily.</text>
</comment>
<dbReference type="NCBIfam" id="NF003657">
    <property type="entry name" value="PRK05289.1"/>
    <property type="match status" value="1"/>
</dbReference>
<comment type="catalytic activity">
    <reaction evidence="6">
        <text>a (3R)-hydroxyacyl-[ACP] + UDP-N-acetyl-alpha-D-glucosamine = a UDP-3-O-[(3R)-3-hydroxyacyl]-N-acetyl-alpha-D-glucosamine + holo-[ACP]</text>
        <dbReference type="Rhea" id="RHEA:67812"/>
        <dbReference type="Rhea" id="RHEA-COMP:9685"/>
        <dbReference type="Rhea" id="RHEA-COMP:9945"/>
        <dbReference type="ChEBI" id="CHEBI:57705"/>
        <dbReference type="ChEBI" id="CHEBI:64479"/>
        <dbReference type="ChEBI" id="CHEBI:78827"/>
        <dbReference type="ChEBI" id="CHEBI:173225"/>
        <dbReference type="EC" id="2.3.1.129"/>
    </reaction>
</comment>
<dbReference type="PANTHER" id="PTHR43480">
    <property type="entry name" value="ACYL-[ACYL-CARRIER-PROTEIN]--UDP-N-ACETYLGLUCOSAMINE O-ACYLTRANSFERASE"/>
    <property type="match status" value="1"/>
</dbReference>
<evidence type="ECO:0000256" key="1">
    <source>
        <dbReference type="ARBA" id="ARBA00022516"/>
    </source>
</evidence>
<dbReference type="InterPro" id="IPR037157">
    <property type="entry name" value="Acetyltransf_C_sf"/>
</dbReference>
<keyword evidence="1 6" id="KW-0444">Lipid biosynthesis</keyword>
<keyword evidence="3 6" id="KW-0808">Transferase</keyword>
<sequence length="272" mass="29474">MKTLIHPTAVIHPNSELHPTVQVGAYAVIGAHVKVGPETIIGAHAVIEGPCEIGARNQIFTGAAIGMEPQDLKFVGEPTWVKIGDNNLIREYVTINRATGAGEATIIGNNNLLMAYTHVAHNCVVEDSVVIANSVALAGHVHIESRARLSGVLGVHQFVRIGRQAMVGGMARIDRDVPPYMLVEGNPGRIRTLNLVGLKRSGMEASDLQLLKKAFRILYRSNLLFKEALEELETLGDTEHLQHLRRFLLLSQMPGRRGLIPGRGKSGGSDES</sequence>
<keyword evidence="4 6" id="KW-0443">Lipid metabolism</keyword>
<dbReference type="Pfam" id="PF13720">
    <property type="entry name" value="Acetyltransf_11"/>
    <property type="match status" value="1"/>
</dbReference>
<dbReference type="GO" id="GO:0043886">
    <property type="term" value="F:structural constituent of carboxysome shell"/>
    <property type="evidence" value="ECO:0007669"/>
    <property type="project" value="UniProtKB-ARBA"/>
</dbReference>
<name>A0A1Z4KG26_ANAVA</name>
<dbReference type="SUPFAM" id="SSF51161">
    <property type="entry name" value="Trimeric LpxA-like enzymes"/>
    <property type="match status" value="1"/>
</dbReference>
<dbReference type="GO" id="GO:0008780">
    <property type="term" value="F:acyl-[acyl-carrier-protein]-UDP-N-acetylglucosamine O-acyltransferase activity"/>
    <property type="evidence" value="ECO:0007669"/>
    <property type="project" value="UniProtKB-UniRule"/>
</dbReference>
<evidence type="ECO:0000256" key="2">
    <source>
        <dbReference type="ARBA" id="ARBA00022556"/>
    </source>
</evidence>
<dbReference type="AlphaFoldDB" id="A0A1Z4KG26"/>
<dbReference type="NCBIfam" id="TIGR01852">
    <property type="entry name" value="lipid_A_lpxA"/>
    <property type="match status" value="1"/>
</dbReference>
<comment type="subcellular location">
    <subcellularLocation>
        <location evidence="6">Cytoplasm</location>
    </subcellularLocation>
</comment>
<keyword evidence="5 6" id="KW-0012">Acyltransferase</keyword>
<evidence type="ECO:0000313" key="8">
    <source>
        <dbReference type="EMBL" id="BAY67897.1"/>
    </source>
</evidence>
<dbReference type="PIRSF" id="PIRSF000456">
    <property type="entry name" value="UDP-GlcNAc_acltr"/>
    <property type="match status" value="1"/>
</dbReference>
<dbReference type="Proteomes" id="UP000217507">
    <property type="component" value="Chromosome"/>
</dbReference>
<dbReference type="InterPro" id="IPR011004">
    <property type="entry name" value="Trimer_LpxA-like_sf"/>
</dbReference>
<protein>
    <recommendedName>
        <fullName evidence="6">Acyl-[acyl-carrier-protein]--UDP-N-acetylglucosamine O-acyltransferase</fullName>
        <shortName evidence="6">UDP-N-acetylglucosamine acyltransferase</shortName>
        <ecNumber evidence="6">2.3.1.129</ecNumber>
    </recommendedName>
</protein>
<keyword evidence="2 6" id="KW-0441">Lipid A biosynthesis</keyword>
<evidence type="ECO:0000256" key="5">
    <source>
        <dbReference type="ARBA" id="ARBA00023315"/>
    </source>
</evidence>
<dbReference type="InterPro" id="IPR010137">
    <property type="entry name" value="Lipid_A_LpxA"/>
</dbReference>
<dbReference type="CDD" id="cd03351">
    <property type="entry name" value="LbH_UDP-GlcNAc_AT"/>
    <property type="match status" value="1"/>
</dbReference>
<dbReference type="UniPathway" id="UPA00359">
    <property type="reaction ID" value="UER00477"/>
</dbReference>
<gene>
    <name evidence="6" type="primary">lpxA</name>
    <name evidence="8" type="ORF">NIES23_06790</name>
</gene>
<accession>A0A1Z4KG26</accession>
<dbReference type="EC" id="2.3.1.129" evidence="6"/>
<evidence type="ECO:0000256" key="3">
    <source>
        <dbReference type="ARBA" id="ARBA00022679"/>
    </source>
</evidence>
<dbReference type="GO" id="GO:0005737">
    <property type="term" value="C:cytoplasm"/>
    <property type="evidence" value="ECO:0007669"/>
    <property type="project" value="UniProtKB-SubCell"/>
</dbReference>
<dbReference type="Gene3D" id="1.20.1180.10">
    <property type="entry name" value="Udp N-acetylglucosamine O-acyltransferase, C-terminal domain"/>
    <property type="match status" value="1"/>
</dbReference>
<evidence type="ECO:0000256" key="4">
    <source>
        <dbReference type="ARBA" id="ARBA00023098"/>
    </source>
</evidence>
<organism evidence="8 9">
    <name type="scientific">Trichormus variabilis NIES-23</name>
    <dbReference type="NCBI Taxonomy" id="1973479"/>
    <lineage>
        <taxon>Bacteria</taxon>
        <taxon>Bacillati</taxon>
        <taxon>Cyanobacteriota</taxon>
        <taxon>Cyanophyceae</taxon>
        <taxon>Nostocales</taxon>
        <taxon>Nostocaceae</taxon>
        <taxon>Trichormus</taxon>
    </lineage>
</organism>
<dbReference type="PANTHER" id="PTHR43480:SF1">
    <property type="entry name" value="ACYL-[ACYL-CARRIER-PROTEIN]--UDP-N-ACETYLGLUCOSAMINE O-ACYLTRANSFERASE, MITOCHONDRIAL-RELATED"/>
    <property type="match status" value="1"/>
</dbReference>
<dbReference type="GO" id="GO:0016020">
    <property type="term" value="C:membrane"/>
    <property type="evidence" value="ECO:0007669"/>
    <property type="project" value="GOC"/>
</dbReference>
<keyword evidence="6" id="KW-0677">Repeat</keyword>
<dbReference type="InterPro" id="IPR029098">
    <property type="entry name" value="Acetyltransf_C"/>
</dbReference>
<proteinExistence type="inferred from homology"/>
<dbReference type="HAMAP" id="MF_00387">
    <property type="entry name" value="LpxA"/>
    <property type="match status" value="1"/>
</dbReference>
<dbReference type="EMBL" id="AP018216">
    <property type="protein sequence ID" value="BAY67897.1"/>
    <property type="molecule type" value="Genomic_DNA"/>
</dbReference>
<dbReference type="GO" id="GO:0009245">
    <property type="term" value="P:lipid A biosynthetic process"/>
    <property type="evidence" value="ECO:0007669"/>
    <property type="project" value="UniProtKB-UniRule"/>
</dbReference>
<feature type="domain" description="UDP N-acetylglucosamine O-acyltransferase C-terminal" evidence="7">
    <location>
        <begin position="176"/>
        <end position="259"/>
    </location>
</feature>